<reference evidence="1 2" key="1">
    <citation type="journal article" date="2023" name="Mol. Ecol. Resour.">
        <title>Chromosome-level genome assembly of a triploid poplar Populus alba 'Berolinensis'.</title>
        <authorList>
            <person name="Chen S."/>
            <person name="Yu Y."/>
            <person name="Wang X."/>
            <person name="Wang S."/>
            <person name="Zhang T."/>
            <person name="Zhou Y."/>
            <person name="He R."/>
            <person name="Meng N."/>
            <person name="Wang Y."/>
            <person name="Liu W."/>
            <person name="Liu Z."/>
            <person name="Liu J."/>
            <person name="Guo Q."/>
            <person name="Huang H."/>
            <person name="Sederoff R.R."/>
            <person name="Wang G."/>
            <person name="Qu G."/>
            <person name="Chen S."/>
        </authorList>
    </citation>
    <scope>NUCLEOTIDE SEQUENCE [LARGE SCALE GENOMIC DNA]</scope>
    <source>
        <strain evidence="1">SC-2020</strain>
    </source>
</reference>
<dbReference type="AlphaFoldDB" id="A0AAD6WJ58"/>
<gene>
    <name evidence="1" type="ORF">NC653_003451</name>
</gene>
<evidence type="ECO:0000313" key="2">
    <source>
        <dbReference type="Proteomes" id="UP001164929"/>
    </source>
</evidence>
<dbReference type="Proteomes" id="UP001164929">
    <property type="component" value="Chromosome 1"/>
</dbReference>
<dbReference type="EMBL" id="JAQIZT010000001">
    <property type="protein sequence ID" value="KAJ7013821.1"/>
    <property type="molecule type" value="Genomic_DNA"/>
</dbReference>
<protein>
    <submittedName>
        <fullName evidence="1">Uncharacterized protein</fullName>
    </submittedName>
</protein>
<keyword evidence="2" id="KW-1185">Reference proteome</keyword>
<proteinExistence type="predicted"/>
<evidence type="ECO:0000313" key="1">
    <source>
        <dbReference type="EMBL" id="KAJ7013821.1"/>
    </source>
</evidence>
<comment type="caution">
    <text evidence="1">The sequence shown here is derived from an EMBL/GenBank/DDBJ whole genome shotgun (WGS) entry which is preliminary data.</text>
</comment>
<name>A0AAD6WJ58_9ROSI</name>
<organism evidence="1 2">
    <name type="scientific">Populus alba x Populus x berolinensis</name>
    <dbReference type="NCBI Taxonomy" id="444605"/>
    <lineage>
        <taxon>Eukaryota</taxon>
        <taxon>Viridiplantae</taxon>
        <taxon>Streptophyta</taxon>
        <taxon>Embryophyta</taxon>
        <taxon>Tracheophyta</taxon>
        <taxon>Spermatophyta</taxon>
        <taxon>Magnoliopsida</taxon>
        <taxon>eudicotyledons</taxon>
        <taxon>Gunneridae</taxon>
        <taxon>Pentapetalae</taxon>
        <taxon>rosids</taxon>
        <taxon>fabids</taxon>
        <taxon>Malpighiales</taxon>
        <taxon>Salicaceae</taxon>
        <taxon>Saliceae</taxon>
        <taxon>Populus</taxon>
    </lineage>
</organism>
<sequence>MASPHRHVQPDEYVPSFQFSQFAFNGYETPVDRILLSDNPSSLNTPSAPQHTQGIGTLVCLHRHIDIQTTLSFSNNIVKTETNEINATRLYNPPQSTALASFYCNDVVSNHESQGLSEQALNHQSTIGQTSYQKRKEKAYVI</sequence>
<accession>A0AAD6WJ58</accession>